<evidence type="ECO:0000256" key="2">
    <source>
        <dbReference type="ARBA" id="ARBA00023125"/>
    </source>
</evidence>
<dbReference type="Gene3D" id="1.10.10.10">
    <property type="entry name" value="Winged helix-like DNA-binding domain superfamily/Winged helix DNA-binding domain"/>
    <property type="match status" value="1"/>
</dbReference>
<feature type="domain" description="HTH hxlR-type" evidence="5">
    <location>
        <begin position="30"/>
        <end position="129"/>
    </location>
</feature>
<feature type="region of interest" description="Disordered" evidence="4">
    <location>
        <begin position="1"/>
        <end position="25"/>
    </location>
</feature>
<evidence type="ECO:0000313" key="6">
    <source>
        <dbReference type="EMBL" id="MFC4631056.1"/>
    </source>
</evidence>
<dbReference type="Pfam" id="PF01638">
    <property type="entry name" value="HxlR"/>
    <property type="match status" value="1"/>
</dbReference>
<keyword evidence="1" id="KW-0805">Transcription regulation</keyword>
<comment type="caution">
    <text evidence="6">The sequence shown here is derived from an EMBL/GenBank/DDBJ whole genome shotgun (WGS) entry which is preliminary data.</text>
</comment>
<keyword evidence="7" id="KW-1185">Reference proteome</keyword>
<sequence>MTSEASAPRSLSLAPLPDSGTPNMADEEACTVFQRTLELAGRRWSGAILYAGVAGARRFVEYRRYVRGISDRLLTQRLRELERQGFIEREVVPTMPVQIRYTPTPAGAELVGALLPLGEWGRKHFDVVEASSEV</sequence>
<organism evidence="6 7">
    <name type="scientific">Promicromonospora alba</name>
    <dbReference type="NCBI Taxonomy" id="1616110"/>
    <lineage>
        <taxon>Bacteria</taxon>
        <taxon>Bacillati</taxon>
        <taxon>Actinomycetota</taxon>
        <taxon>Actinomycetes</taxon>
        <taxon>Micrococcales</taxon>
        <taxon>Promicromonosporaceae</taxon>
        <taxon>Promicromonospora</taxon>
    </lineage>
</organism>
<evidence type="ECO:0000256" key="3">
    <source>
        <dbReference type="ARBA" id="ARBA00023163"/>
    </source>
</evidence>
<proteinExistence type="predicted"/>
<dbReference type="InterPro" id="IPR002577">
    <property type="entry name" value="HTH_HxlR"/>
</dbReference>
<evidence type="ECO:0000313" key="7">
    <source>
        <dbReference type="Proteomes" id="UP001596011"/>
    </source>
</evidence>
<dbReference type="PANTHER" id="PTHR33204:SF37">
    <property type="entry name" value="HTH-TYPE TRANSCRIPTIONAL REGULATOR YODB"/>
    <property type="match status" value="1"/>
</dbReference>
<accession>A0ABV9HN72</accession>
<evidence type="ECO:0000256" key="4">
    <source>
        <dbReference type="SAM" id="MobiDB-lite"/>
    </source>
</evidence>
<dbReference type="PROSITE" id="PS51118">
    <property type="entry name" value="HTH_HXLR"/>
    <property type="match status" value="1"/>
</dbReference>
<protein>
    <submittedName>
        <fullName evidence="6">Winged helix-turn-helix transcriptional regulator</fullName>
    </submittedName>
</protein>
<keyword evidence="3" id="KW-0804">Transcription</keyword>
<name>A0ABV9HN72_9MICO</name>
<dbReference type="SUPFAM" id="SSF46785">
    <property type="entry name" value="Winged helix' DNA-binding domain"/>
    <property type="match status" value="1"/>
</dbReference>
<gene>
    <name evidence="6" type="ORF">ACFO6V_22600</name>
</gene>
<dbReference type="PANTHER" id="PTHR33204">
    <property type="entry name" value="TRANSCRIPTIONAL REGULATOR, MARR FAMILY"/>
    <property type="match status" value="1"/>
</dbReference>
<evidence type="ECO:0000259" key="5">
    <source>
        <dbReference type="PROSITE" id="PS51118"/>
    </source>
</evidence>
<dbReference type="InterPro" id="IPR036390">
    <property type="entry name" value="WH_DNA-bd_sf"/>
</dbReference>
<keyword evidence="2" id="KW-0238">DNA-binding</keyword>
<evidence type="ECO:0000256" key="1">
    <source>
        <dbReference type="ARBA" id="ARBA00023015"/>
    </source>
</evidence>
<reference evidence="7" key="1">
    <citation type="journal article" date="2019" name="Int. J. Syst. Evol. Microbiol.">
        <title>The Global Catalogue of Microorganisms (GCM) 10K type strain sequencing project: providing services to taxonomists for standard genome sequencing and annotation.</title>
        <authorList>
            <consortium name="The Broad Institute Genomics Platform"/>
            <consortium name="The Broad Institute Genome Sequencing Center for Infectious Disease"/>
            <person name="Wu L."/>
            <person name="Ma J."/>
        </authorList>
    </citation>
    <scope>NUCLEOTIDE SEQUENCE [LARGE SCALE GENOMIC DNA]</scope>
    <source>
        <strain evidence="7">CCUG 42722</strain>
    </source>
</reference>
<dbReference type="RefSeq" id="WP_377139735.1">
    <property type="nucleotide sequence ID" value="NZ_JBHSFI010000008.1"/>
</dbReference>
<dbReference type="InterPro" id="IPR036388">
    <property type="entry name" value="WH-like_DNA-bd_sf"/>
</dbReference>
<dbReference type="Proteomes" id="UP001596011">
    <property type="component" value="Unassembled WGS sequence"/>
</dbReference>
<dbReference type="EMBL" id="JBHSFI010000008">
    <property type="protein sequence ID" value="MFC4631056.1"/>
    <property type="molecule type" value="Genomic_DNA"/>
</dbReference>